<dbReference type="AlphaFoldDB" id="A0A9D7FWK0"/>
<dbReference type="Proteomes" id="UP000807542">
    <property type="component" value="Unassembled WGS sequence"/>
</dbReference>
<evidence type="ECO:0000313" key="5">
    <source>
        <dbReference type="Proteomes" id="UP001296969"/>
    </source>
</evidence>
<evidence type="ECO:0000313" key="4">
    <source>
        <dbReference type="Proteomes" id="UP000807542"/>
    </source>
</evidence>
<dbReference type="EMBL" id="JADRCP010000001">
    <property type="protein sequence ID" value="MBK5175491.1"/>
    <property type="molecule type" value="Genomic_DNA"/>
</dbReference>
<feature type="domain" description="DUF2169" evidence="1">
    <location>
        <begin position="20"/>
        <end position="305"/>
    </location>
</feature>
<evidence type="ECO:0000313" key="3">
    <source>
        <dbReference type="EMBL" id="MBK5175491.1"/>
    </source>
</evidence>
<sequence>MILINNTPFITDWSLGYQKDGRELLVIIIKATYRIPENGLIPQLDKTQVSLIQADVPTGEPGNSATLYETDYSLFKYHCDVLLNGCAHSLIGELTSLNVSLQVGEMYKEFKVIGHRHWNSVFIEPFSVMPISYDNAFGGIDNTDIKKMRFFRDNPIGKGYSYHKKNLKNVQLPNTEEIGKPVKFPDEKYNPMAFGFISRSHPIRLQYAGTYDEEWVANKMPFYPDDFDFRYFQSAPPEQQIPYIKGGEQVVLTNLSAKGVQQFQLPAFSCPVTVIMNRGDTQQVEPVIDTLLIEPEYERLSMVARISLPLKNDLFDVNKVIIGEMPRSWHHKQRSPNKKYYSNLADIVAKKWQGAN</sequence>
<evidence type="ECO:0000313" key="2">
    <source>
        <dbReference type="EMBL" id="MBK5072182.1"/>
    </source>
</evidence>
<evidence type="ECO:0000259" key="1">
    <source>
        <dbReference type="Pfam" id="PF09937"/>
    </source>
</evidence>
<accession>A0A9D7FWK0</accession>
<dbReference type="EMBL" id="JADRCQ010000001">
    <property type="protein sequence ID" value="MBK5072182.1"/>
    <property type="molecule type" value="Genomic_DNA"/>
</dbReference>
<gene>
    <name evidence="3" type="ORF">I2492_04020</name>
    <name evidence="2" type="ORF">I2493_04020</name>
</gene>
<name>A0A9D7FWK0_9GAMM</name>
<proteinExistence type="predicted"/>
<dbReference type="RefSeq" id="WP_228397349.1">
    <property type="nucleotide sequence ID" value="NZ_JADRCP010000001.1"/>
</dbReference>
<comment type="caution">
    <text evidence="3">The sequence shown here is derived from an EMBL/GenBank/DDBJ whole genome shotgun (WGS) entry which is preliminary data.</text>
</comment>
<keyword evidence="5" id="KW-1185">Reference proteome</keyword>
<dbReference type="Pfam" id="PF09937">
    <property type="entry name" value="DUF2169"/>
    <property type="match status" value="1"/>
</dbReference>
<reference evidence="3 5" key="1">
    <citation type="submission" date="2020-11" db="EMBL/GenBank/DDBJ databases">
        <title>Insectihabitans protaetiae gen. nov. sp. nov. and Insectihabitans allomyrinae sp. nov., isolated from larvae of Protaetia brevitarsis seulensis and Allomyrina dichotoma, respectively.</title>
        <authorList>
            <person name="Lee S.D."/>
            <person name="Byeon Y.-S."/>
            <person name="Kim S.-M."/>
            <person name="Yang H.L."/>
            <person name="Kim I.S."/>
        </authorList>
    </citation>
    <scope>NUCLEOTIDE SEQUENCE</scope>
    <source>
        <strain evidence="3">CWB-B4</strain>
        <strain evidence="2 5">CWB-B43</strain>
    </source>
</reference>
<organism evidence="3 4">
    <name type="scientific">Limnobaculum xujianqingii</name>
    <dbReference type="NCBI Taxonomy" id="2738837"/>
    <lineage>
        <taxon>Bacteria</taxon>
        <taxon>Pseudomonadati</taxon>
        <taxon>Pseudomonadota</taxon>
        <taxon>Gammaproteobacteria</taxon>
        <taxon>Enterobacterales</taxon>
        <taxon>Budviciaceae</taxon>
        <taxon>Limnobaculum</taxon>
    </lineage>
</organism>
<dbReference type="Proteomes" id="UP001296969">
    <property type="component" value="Unassembled WGS sequence"/>
</dbReference>
<dbReference type="InterPro" id="IPR018683">
    <property type="entry name" value="DUF2169"/>
</dbReference>
<protein>
    <submittedName>
        <fullName evidence="3">DUF2169 domain-containing protein</fullName>
    </submittedName>
</protein>